<keyword evidence="7 9" id="KW-0333">Golgi apparatus</keyword>
<feature type="signal peptide" evidence="10">
    <location>
        <begin position="1"/>
        <end position="32"/>
    </location>
</feature>
<protein>
    <recommendedName>
        <fullName evidence="9">Hexosyltransferase</fullName>
        <ecNumber evidence="9">2.4.1.-</ecNumber>
    </recommendedName>
</protein>
<dbReference type="Proteomes" id="UP000694867">
    <property type="component" value="Unplaced"/>
</dbReference>
<dbReference type="GO" id="GO:0032580">
    <property type="term" value="C:Golgi cisterna membrane"/>
    <property type="evidence" value="ECO:0007669"/>
    <property type="project" value="UniProtKB-SubCell"/>
</dbReference>
<keyword evidence="8" id="KW-0472">Membrane</keyword>
<dbReference type="InterPro" id="IPR051227">
    <property type="entry name" value="CS_glycosyltransferase"/>
</dbReference>
<keyword evidence="3 9" id="KW-0808">Transferase</keyword>
<dbReference type="PANTHER" id="PTHR12369:SF13">
    <property type="entry name" value="HEXOSYLTRANSFERASE"/>
    <property type="match status" value="1"/>
</dbReference>
<evidence type="ECO:0000256" key="3">
    <source>
        <dbReference type="ARBA" id="ARBA00022679"/>
    </source>
</evidence>
<keyword evidence="4" id="KW-0812">Transmembrane</keyword>
<proteinExistence type="inferred from homology"/>
<evidence type="ECO:0000256" key="8">
    <source>
        <dbReference type="ARBA" id="ARBA00023136"/>
    </source>
</evidence>
<organism evidence="11 12">
    <name type="scientific">Galendromus occidentalis</name>
    <name type="common">western predatory mite</name>
    <dbReference type="NCBI Taxonomy" id="34638"/>
    <lineage>
        <taxon>Eukaryota</taxon>
        <taxon>Metazoa</taxon>
        <taxon>Ecdysozoa</taxon>
        <taxon>Arthropoda</taxon>
        <taxon>Chelicerata</taxon>
        <taxon>Arachnida</taxon>
        <taxon>Acari</taxon>
        <taxon>Parasitiformes</taxon>
        <taxon>Mesostigmata</taxon>
        <taxon>Gamasina</taxon>
        <taxon>Phytoseioidea</taxon>
        <taxon>Phytoseiidae</taxon>
        <taxon>Typhlodrominae</taxon>
        <taxon>Galendromus</taxon>
    </lineage>
</organism>
<evidence type="ECO:0000313" key="11">
    <source>
        <dbReference type="Proteomes" id="UP000694867"/>
    </source>
</evidence>
<dbReference type="CTD" id="79586"/>
<keyword evidence="6" id="KW-1133">Transmembrane helix</keyword>
<feature type="chain" id="PRO_5042513317" description="Hexosyltransferase" evidence="10">
    <location>
        <begin position="33"/>
        <end position="699"/>
    </location>
</feature>
<dbReference type="PANTHER" id="PTHR12369">
    <property type="entry name" value="CHONDROITIN SYNTHASE"/>
    <property type="match status" value="1"/>
</dbReference>
<dbReference type="InterPro" id="IPR008428">
    <property type="entry name" value="Chond_GalNAc"/>
</dbReference>
<keyword evidence="11" id="KW-1185">Reference proteome</keyword>
<evidence type="ECO:0000256" key="6">
    <source>
        <dbReference type="ARBA" id="ARBA00022989"/>
    </source>
</evidence>
<name>A0AAJ6QSE0_9ACAR</name>
<comment type="similarity">
    <text evidence="2 9">Belongs to the chondroitin N-acetylgalactosaminyltransferase family.</text>
</comment>
<comment type="subcellular location">
    <subcellularLocation>
        <location evidence="1 9">Golgi apparatus</location>
        <location evidence="1 9">Golgi stack membrane</location>
        <topology evidence="1 9">Single-pass type II membrane protein</topology>
    </subcellularLocation>
</comment>
<evidence type="ECO:0000256" key="9">
    <source>
        <dbReference type="RuleBase" id="RU364016"/>
    </source>
</evidence>
<evidence type="ECO:0000256" key="7">
    <source>
        <dbReference type="ARBA" id="ARBA00023034"/>
    </source>
</evidence>
<dbReference type="Pfam" id="PF05679">
    <property type="entry name" value="CHGN"/>
    <property type="match status" value="1"/>
</dbReference>
<gene>
    <name evidence="12" type="primary">LOC100903167</name>
</gene>
<keyword evidence="10" id="KW-0732">Signal</keyword>
<evidence type="ECO:0000256" key="2">
    <source>
        <dbReference type="ARBA" id="ARBA00009239"/>
    </source>
</evidence>
<evidence type="ECO:0000256" key="5">
    <source>
        <dbReference type="ARBA" id="ARBA00022968"/>
    </source>
</evidence>
<evidence type="ECO:0000256" key="10">
    <source>
        <dbReference type="SAM" id="SignalP"/>
    </source>
</evidence>
<dbReference type="AlphaFoldDB" id="A0AAJ6QSE0"/>
<dbReference type="Gene3D" id="3.90.550.50">
    <property type="match status" value="1"/>
</dbReference>
<dbReference type="GO" id="GO:0047238">
    <property type="term" value="F:glucuronosyl-N-acetylgalactosaminyl-proteoglycan 4-beta-N-acetylgalactosaminyltransferase activity"/>
    <property type="evidence" value="ECO:0007669"/>
    <property type="project" value="TreeGrafter"/>
</dbReference>
<evidence type="ECO:0000313" key="12">
    <source>
        <dbReference type="RefSeq" id="XP_003742313.2"/>
    </source>
</evidence>
<evidence type="ECO:0000256" key="1">
    <source>
        <dbReference type="ARBA" id="ARBA00004447"/>
    </source>
</evidence>
<accession>A0AAJ6QSE0</accession>
<reference evidence="12" key="1">
    <citation type="submission" date="2025-08" db="UniProtKB">
        <authorList>
            <consortium name="RefSeq"/>
        </authorList>
    </citation>
    <scope>IDENTIFICATION</scope>
</reference>
<dbReference type="RefSeq" id="XP_003742313.2">
    <property type="nucleotide sequence ID" value="XM_003742265.2"/>
</dbReference>
<dbReference type="EC" id="2.4.1.-" evidence="9"/>
<sequence>MLRRISLRRVPFMVGLFLGVIASLLLVSPLSCDVDADVAIRPIINLQTRDTEANKQYSTVIRPRFYSTELEIKEKLLVISLSDRENFDDFGRAFNHTLASHASKLVFYVCSDSASNSSASRANVVFVHSECNRLLYHAMLHIETRQLAKEYDFVLIARASTFLRGDNLMSLVNHMSISQDIYMGTPLATDPRICDLEYGILFSESVLFRILPNLQKCRGDADFLDDDDALTCLLKYNPISCQTRVGNSQYLSVDADSRLDPRSFSDSQRPVISVAPLNYHNNFYQLNHKLDQQTYKKVQRQLVGISSNIAEINDRCSLPDLWPRGLRKFFQPKKRFDVIRTTYFNMTHLFWNTDNKVIEALNEISSSDIESIVRACEKHLQEKVTLVNGWLTVDPVIGATYLIDVSLNGNLKRLKVVRPLSLSELTPMPYVTESTRISIVVVVHGGEIDRALAFLQNYSKLMQKGDNSMLLLVFAYRDKENEEDGFDRVRKLAETYSKQFLKKAARIAVLKIQCPEHIPEFGLIDIVASKLSPEGIMLIVQPNVLLTENFLNRVRLNTIRNEQTFLPVPFTLYKNLAQTVGQSITKDSGFFDINNVENLSIFVGDYLRIRRNLPLIPLATVSADLDREAYKDCIYGIAEVLLATKELHVMRAAEPELRIEYMHRVCENVTSNSRQSAHCKRTNKITVGSKKYLASLVAS</sequence>
<evidence type="ECO:0000256" key="4">
    <source>
        <dbReference type="ARBA" id="ARBA00022692"/>
    </source>
</evidence>
<dbReference type="KEGG" id="goe:100903167"/>
<keyword evidence="5 9" id="KW-0735">Signal-anchor</keyword>
<dbReference type="GeneID" id="100903167"/>